<evidence type="ECO:0000256" key="7">
    <source>
        <dbReference type="SAM" id="MobiDB-lite"/>
    </source>
</evidence>
<dbReference type="SFLD" id="SFLDG01168">
    <property type="entry name" value="Ferric_reductase_subgroup_(FRE"/>
    <property type="match status" value="1"/>
</dbReference>
<keyword evidence="5" id="KW-0406">Ion transport</keyword>
<dbReference type="VEuPathDB" id="FungiDB:CC1G_08381"/>
<dbReference type="GO" id="GO:0000293">
    <property type="term" value="F:ferric-chelate reductase activity"/>
    <property type="evidence" value="ECO:0007669"/>
    <property type="project" value="TreeGrafter"/>
</dbReference>
<organism evidence="10 11">
    <name type="scientific">Coprinopsis cinerea (strain Okayama-7 / 130 / ATCC MYA-4618 / FGSC 9003)</name>
    <name type="common">Inky cap fungus</name>
    <name type="synonym">Hormographiella aspergillata</name>
    <dbReference type="NCBI Taxonomy" id="240176"/>
    <lineage>
        <taxon>Eukaryota</taxon>
        <taxon>Fungi</taxon>
        <taxon>Dikarya</taxon>
        <taxon>Basidiomycota</taxon>
        <taxon>Agaricomycotina</taxon>
        <taxon>Agaricomycetes</taxon>
        <taxon>Agaricomycetidae</taxon>
        <taxon>Agaricales</taxon>
        <taxon>Agaricineae</taxon>
        <taxon>Psathyrellaceae</taxon>
        <taxon>Coprinopsis</taxon>
    </lineage>
</organism>
<dbReference type="GO" id="GO:0005886">
    <property type="term" value="C:plasma membrane"/>
    <property type="evidence" value="ECO:0007669"/>
    <property type="project" value="TreeGrafter"/>
</dbReference>
<feature type="transmembrane region" description="Helical" evidence="8">
    <location>
        <begin position="461"/>
        <end position="482"/>
    </location>
</feature>
<dbReference type="Proteomes" id="UP000001861">
    <property type="component" value="Unassembled WGS sequence"/>
</dbReference>
<keyword evidence="4 8" id="KW-1133">Transmembrane helix</keyword>
<sequence>MNVEIFLPVTSSEVFPIEVFEQLSCSFRLCSRLREPFRVSSFSSSLTLPRPSDSTTMAPRSTSTMSSALSTLVLFFFALSSIVTPVAADGYGVLGVGKWLYKPVCAHACRRIIQTNKLTCDSKLPGDNSTSHVHRRHSHTVLNTKECYLKDAAFLRTLALCIDSGCSRDDVPISVIEEYWEGHVATGSVGDWSLRPIMSYRDALDYARQDVEEVGRENVPFTKAGEPLNVTSFIREEDWVIGYNGQKWFEHIERDHGRNSVAIAISTVCIPILLSMLRFLPGRPLWYSRLVSVLEKPLLGHRHRTPTAGNLGIMPTRGQTLYLVYLLTTQILLAIFPLAFRYPNYIAPTRSLQIIQIVGDRTGVLAMADFVALFLFSSRNNILLWITNWSHSTFLLLHRWIAYCLIFHSCIHSVFMLYLYWPDHASESKLPYWVWGIVATLAFVVMWPASILPVRQRFYEAFLVFHQVFAAIGLIATFYHIYKLFGYAWGYEIWVYIGGCIWFVDRFARLLRMVANGYRTAVVTAIDPSAEYVKLEIDGVVADGHVYLYFPTLNWRVWENHPFSVLSSFTSGASDKSAGGDSEKTSPSSSGSLVAADNTLRPRATILFRAMDGSTKDIADRLLALGPGRSLPLPVIIESSYHANPAMRDLAHCTTLLCIAGGVGITAIVPIVKSFSGPRTRLAWGMRTESLLVAVEPELKTLNERSVEVETSVGRRLDLGRILREEMRLVERHSHSGDHGKEEAAGSSSTSGVEAVGDLGVVVCGPTGMADEVRNLVAELAPQSRRGVVFVDEAFSW</sequence>
<dbReference type="InterPro" id="IPR013130">
    <property type="entry name" value="Fe3_Rdtase_TM_dom"/>
</dbReference>
<keyword evidence="2" id="KW-0813">Transport</keyword>
<dbReference type="eggNOG" id="KOG0039">
    <property type="taxonomic scope" value="Eukaryota"/>
</dbReference>
<dbReference type="InParanoid" id="A8NAL2"/>
<comment type="caution">
    <text evidence="10">The sequence shown here is derived from an EMBL/GenBank/DDBJ whole genome shotgun (WGS) entry which is preliminary data.</text>
</comment>
<reference evidence="10 11" key="1">
    <citation type="journal article" date="2010" name="Proc. Natl. Acad. Sci. U.S.A.">
        <title>Insights into evolution of multicellular fungi from the assembled chromosomes of the mushroom Coprinopsis cinerea (Coprinus cinereus).</title>
        <authorList>
            <person name="Stajich J.E."/>
            <person name="Wilke S.K."/>
            <person name="Ahren D."/>
            <person name="Au C.H."/>
            <person name="Birren B.W."/>
            <person name="Borodovsky M."/>
            <person name="Burns C."/>
            <person name="Canback B."/>
            <person name="Casselton L.A."/>
            <person name="Cheng C.K."/>
            <person name="Deng J."/>
            <person name="Dietrich F.S."/>
            <person name="Fargo D.C."/>
            <person name="Farman M.L."/>
            <person name="Gathman A.C."/>
            <person name="Goldberg J."/>
            <person name="Guigo R."/>
            <person name="Hoegger P.J."/>
            <person name="Hooker J.B."/>
            <person name="Huggins A."/>
            <person name="James T.Y."/>
            <person name="Kamada T."/>
            <person name="Kilaru S."/>
            <person name="Kodira C."/>
            <person name="Kues U."/>
            <person name="Kupfer D."/>
            <person name="Kwan H.S."/>
            <person name="Lomsadze A."/>
            <person name="Li W."/>
            <person name="Lilly W.W."/>
            <person name="Ma L.J."/>
            <person name="Mackey A.J."/>
            <person name="Manning G."/>
            <person name="Martin F."/>
            <person name="Muraguchi H."/>
            <person name="Natvig D.O."/>
            <person name="Palmerini H."/>
            <person name="Ramesh M.A."/>
            <person name="Rehmeyer C.J."/>
            <person name="Roe B.A."/>
            <person name="Shenoy N."/>
            <person name="Stanke M."/>
            <person name="Ter-Hovhannisyan V."/>
            <person name="Tunlid A."/>
            <person name="Velagapudi R."/>
            <person name="Vision T.J."/>
            <person name="Zeng Q."/>
            <person name="Zolan M.E."/>
            <person name="Pukkila P.J."/>
        </authorList>
    </citation>
    <scope>NUCLEOTIDE SEQUENCE [LARGE SCALE GENOMIC DNA]</scope>
    <source>
        <strain evidence="11">Okayama-7 / 130 / ATCC MYA-4618 / FGSC 9003</strain>
    </source>
</reference>
<dbReference type="AlphaFoldDB" id="A8NAL2"/>
<dbReference type="KEGG" id="cci:CC1G_08381"/>
<evidence type="ECO:0000256" key="3">
    <source>
        <dbReference type="ARBA" id="ARBA00022692"/>
    </source>
</evidence>
<dbReference type="Gene3D" id="3.40.50.80">
    <property type="entry name" value="Nucleotide-binding domain of ferredoxin-NADP reductase (FNR) module"/>
    <property type="match status" value="1"/>
</dbReference>
<proteinExistence type="predicted"/>
<feature type="transmembrane region" description="Helical" evidence="8">
    <location>
        <begin position="261"/>
        <end position="280"/>
    </location>
</feature>
<dbReference type="GO" id="GO:0006879">
    <property type="term" value="P:intracellular iron ion homeostasis"/>
    <property type="evidence" value="ECO:0007669"/>
    <property type="project" value="TreeGrafter"/>
</dbReference>
<dbReference type="GO" id="GO:0006826">
    <property type="term" value="P:iron ion transport"/>
    <property type="evidence" value="ECO:0007669"/>
    <property type="project" value="TreeGrafter"/>
</dbReference>
<evidence type="ECO:0000256" key="1">
    <source>
        <dbReference type="ARBA" id="ARBA00004141"/>
    </source>
</evidence>
<protein>
    <submittedName>
        <fullName evidence="10">Metalloreductase</fullName>
    </submittedName>
</protein>
<evidence type="ECO:0000313" key="10">
    <source>
        <dbReference type="EMBL" id="EAU89899.2"/>
    </source>
</evidence>
<dbReference type="PANTHER" id="PTHR32361">
    <property type="entry name" value="FERRIC/CUPRIC REDUCTASE TRANSMEMBRANE COMPONENT"/>
    <property type="match status" value="1"/>
</dbReference>
<dbReference type="RefSeq" id="XP_001831864.2">
    <property type="nucleotide sequence ID" value="XM_001831812.2"/>
</dbReference>
<evidence type="ECO:0000313" key="11">
    <source>
        <dbReference type="Proteomes" id="UP000001861"/>
    </source>
</evidence>
<feature type="transmembrane region" description="Helical" evidence="8">
    <location>
        <begin position="322"/>
        <end position="340"/>
    </location>
</feature>
<evidence type="ECO:0000256" key="5">
    <source>
        <dbReference type="ARBA" id="ARBA00023065"/>
    </source>
</evidence>
<evidence type="ECO:0000256" key="8">
    <source>
        <dbReference type="SAM" id="Phobius"/>
    </source>
</evidence>
<feature type="region of interest" description="Disordered" evidence="7">
    <location>
        <begin position="572"/>
        <end position="594"/>
    </location>
</feature>
<evidence type="ECO:0000256" key="4">
    <source>
        <dbReference type="ARBA" id="ARBA00022989"/>
    </source>
</evidence>
<name>A8NAL2_COPC7</name>
<feature type="region of interest" description="Disordered" evidence="7">
    <location>
        <begin position="731"/>
        <end position="752"/>
    </location>
</feature>
<dbReference type="GeneID" id="6008349"/>
<dbReference type="OMA" id="CIDTYCP"/>
<evidence type="ECO:0000256" key="2">
    <source>
        <dbReference type="ARBA" id="ARBA00022448"/>
    </source>
</evidence>
<keyword evidence="11" id="KW-1185">Reference proteome</keyword>
<feature type="transmembrane region" description="Helical" evidence="8">
    <location>
        <begin position="433"/>
        <end position="454"/>
    </location>
</feature>
<dbReference type="InterPro" id="IPR039261">
    <property type="entry name" value="FNR_nucleotide-bd"/>
</dbReference>
<comment type="subcellular location">
    <subcellularLocation>
        <location evidence="1">Membrane</location>
        <topology evidence="1">Multi-pass membrane protein</topology>
    </subcellularLocation>
</comment>
<feature type="domain" description="Ferric oxidoreductase" evidence="9">
    <location>
        <begin position="362"/>
        <end position="476"/>
    </location>
</feature>
<evidence type="ECO:0000259" key="9">
    <source>
        <dbReference type="Pfam" id="PF01794"/>
    </source>
</evidence>
<gene>
    <name evidence="10" type="ORF">CC1G_08381</name>
</gene>
<feature type="transmembrane region" description="Helical" evidence="8">
    <location>
        <begin position="650"/>
        <end position="672"/>
    </location>
</feature>
<dbReference type="SUPFAM" id="SSF52343">
    <property type="entry name" value="Ferredoxin reductase-like, C-terminal NADP-linked domain"/>
    <property type="match status" value="1"/>
</dbReference>
<dbReference type="CDD" id="cd06186">
    <property type="entry name" value="NOX_Duox_like_FAD_NADP"/>
    <property type="match status" value="1"/>
</dbReference>
<dbReference type="GO" id="GO:0015677">
    <property type="term" value="P:copper ion import"/>
    <property type="evidence" value="ECO:0007669"/>
    <property type="project" value="TreeGrafter"/>
</dbReference>
<feature type="transmembrane region" description="Helical" evidence="8">
    <location>
        <begin position="400"/>
        <end position="421"/>
    </location>
</feature>
<dbReference type="HOGENOM" id="CLU_010365_2_0_1"/>
<keyword evidence="3 8" id="KW-0812">Transmembrane</keyword>
<dbReference type="Pfam" id="PF01794">
    <property type="entry name" value="Ferric_reduct"/>
    <property type="match status" value="1"/>
</dbReference>
<dbReference type="OrthoDB" id="4494341at2759"/>
<feature type="transmembrane region" description="Helical" evidence="8">
    <location>
        <begin position="488"/>
        <end position="504"/>
    </location>
</feature>
<dbReference type="SFLD" id="SFLDS00052">
    <property type="entry name" value="Ferric_Reductase_Domain"/>
    <property type="match status" value="1"/>
</dbReference>
<dbReference type="PANTHER" id="PTHR32361:SF9">
    <property type="entry name" value="FERRIC REDUCTASE TRANSMEMBRANE COMPONENT 3-RELATED"/>
    <property type="match status" value="1"/>
</dbReference>
<feature type="compositionally biased region" description="Basic and acidic residues" evidence="7">
    <location>
        <begin position="731"/>
        <end position="744"/>
    </location>
</feature>
<feature type="transmembrane region" description="Helical" evidence="8">
    <location>
        <begin position="67"/>
        <end position="88"/>
    </location>
</feature>
<keyword evidence="6 8" id="KW-0472">Membrane</keyword>
<evidence type="ECO:0000256" key="6">
    <source>
        <dbReference type="ARBA" id="ARBA00023136"/>
    </source>
</evidence>
<dbReference type="EMBL" id="AACS02000007">
    <property type="protein sequence ID" value="EAU89899.2"/>
    <property type="molecule type" value="Genomic_DNA"/>
</dbReference>
<accession>A8NAL2</accession>
<dbReference type="STRING" id="240176.A8NAL2"/>
<dbReference type="InterPro" id="IPR051410">
    <property type="entry name" value="Ferric/Cupric_Reductase"/>
</dbReference>